<dbReference type="PANTHER" id="PTHR21310">
    <property type="entry name" value="AMINOGLYCOSIDE PHOSPHOTRANSFERASE-RELATED-RELATED"/>
    <property type="match status" value="1"/>
</dbReference>
<dbReference type="PANTHER" id="PTHR21310:SF15">
    <property type="entry name" value="AMINOGLYCOSIDE PHOSPHOTRANSFERASE DOMAIN-CONTAINING PROTEIN"/>
    <property type="match status" value="1"/>
</dbReference>
<dbReference type="GeneID" id="30205512"/>
<dbReference type="SUPFAM" id="SSF56112">
    <property type="entry name" value="Protein kinase-like (PK-like)"/>
    <property type="match status" value="1"/>
</dbReference>
<dbReference type="AlphaFoldDB" id="A0AAJ8M6Q6"/>
<reference evidence="1" key="2">
    <citation type="submission" date="2024-02" db="EMBL/GenBank/DDBJ databases">
        <title>Comparative genomics of Cryptococcus and Kwoniella reveals pathogenesis evolution and contrasting modes of karyotype evolution via chromosome fusion or intercentromeric recombination.</title>
        <authorList>
            <person name="Coelho M.A."/>
            <person name="David-Palma M."/>
            <person name="Shea T."/>
            <person name="Bowers K."/>
            <person name="McGinley-Smith S."/>
            <person name="Mohammad A.W."/>
            <person name="Gnirke A."/>
            <person name="Yurkov A.M."/>
            <person name="Nowrousian M."/>
            <person name="Sun S."/>
            <person name="Cuomo C.A."/>
            <person name="Heitman J."/>
        </authorList>
    </citation>
    <scope>NUCLEOTIDE SEQUENCE</scope>
    <source>
        <strain evidence="1">CBS 10118</strain>
    </source>
</reference>
<dbReference type="Proteomes" id="UP000092730">
    <property type="component" value="Chromosome 1"/>
</dbReference>
<dbReference type="InterPro" id="IPR011009">
    <property type="entry name" value="Kinase-like_dom_sf"/>
</dbReference>
<dbReference type="EMBL" id="CP144541">
    <property type="protein sequence ID" value="WVW80441.1"/>
    <property type="molecule type" value="Genomic_DNA"/>
</dbReference>
<reference evidence="1" key="1">
    <citation type="submission" date="2013-07" db="EMBL/GenBank/DDBJ databases">
        <authorList>
            <consortium name="The Broad Institute Genome Sequencing Platform"/>
            <person name="Cuomo C."/>
            <person name="Litvintseva A."/>
            <person name="Chen Y."/>
            <person name="Heitman J."/>
            <person name="Sun S."/>
            <person name="Springer D."/>
            <person name="Dromer F."/>
            <person name="Young S.K."/>
            <person name="Zeng Q."/>
            <person name="Gargeya S."/>
            <person name="Fitzgerald M."/>
            <person name="Abouelleil A."/>
            <person name="Alvarado L."/>
            <person name="Berlin A.M."/>
            <person name="Chapman S.B."/>
            <person name="Dewar J."/>
            <person name="Goldberg J."/>
            <person name="Griggs A."/>
            <person name="Gujja S."/>
            <person name="Hansen M."/>
            <person name="Howarth C."/>
            <person name="Imamovic A."/>
            <person name="Larimer J."/>
            <person name="McCowan C."/>
            <person name="Murphy C."/>
            <person name="Pearson M."/>
            <person name="Priest M."/>
            <person name="Roberts A."/>
            <person name="Saif S."/>
            <person name="Shea T."/>
            <person name="Sykes S."/>
            <person name="Wortman J."/>
            <person name="Nusbaum C."/>
            <person name="Birren B."/>
        </authorList>
    </citation>
    <scope>NUCLEOTIDE SEQUENCE</scope>
    <source>
        <strain evidence="1">CBS 10118</strain>
    </source>
</reference>
<evidence type="ECO:0008006" key="3">
    <source>
        <dbReference type="Google" id="ProtNLM"/>
    </source>
</evidence>
<dbReference type="InterPro" id="IPR051678">
    <property type="entry name" value="AGP_Transferase"/>
</dbReference>
<organism evidence="1 2">
    <name type="scientific">Kwoniella bestiolae CBS 10118</name>
    <dbReference type="NCBI Taxonomy" id="1296100"/>
    <lineage>
        <taxon>Eukaryota</taxon>
        <taxon>Fungi</taxon>
        <taxon>Dikarya</taxon>
        <taxon>Basidiomycota</taxon>
        <taxon>Agaricomycotina</taxon>
        <taxon>Tremellomycetes</taxon>
        <taxon>Tremellales</taxon>
        <taxon>Cryptococcaceae</taxon>
        <taxon>Kwoniella</taxon>
    </lineage>
</organism>
<dbReference type="KEGG" id="kbi:30205512"/>
<gene>
    <name evidence="1" type="ORF">I302_102423</name>
</gene>
<sequence>MHKSKDHTLEDVRQLRPLNHCSLIIPDNVEALQECKWYAAYNVHFLLDFDDGVKWLIRVRQNQGHQLPSDITGPVIQSEVATLKVLRDNGMSVPGAYLPRYMRETGQKNETTLDYFFLTFMDGTPMEVPRSGYMGEITLPEDQLQRFINEYSKIQIQLRNLKLPFKKIGCIYPQTNGDVEVGPIVSRGCFMNPHPPHFMGPFRTLKDMYLSKIDSALRRNPVDAYLWHLELRELVSSCTELAKVPDELFIKHDDKKGDEMMVDLEGNVTGIIDWEAYVTTKKDAFSTPWLFNRSFKYVREGLNSLTHPEELLVKQYENLGYPNLADCVRKGRLYLRLDRIGYYDSAYKKSGFREVFQGDIPSDFDPPENDVDWRIYMMRKYRNTEGLGEVLQKFGWSIERAEEEAKQFHERAL</sequence>
<name>A0AAJ8M6Q6_9TREE</name>
<dbReference type="RefSeq" id="XP_019050674.2">
    <property type="nucleotide sequence ID" value="XM_019187796.2"/>
</dbReference>
<evidence type="ECO:0000313" key="1">
    <source>
        <dbReference type="EMBL" id="WVW80441.1"/>
    </source>
</evidence>
<keyword evidence="2" id="KW-1185">Reference proteome</keyword>
<accession>A0AAJ8M6Q6</accession>
<proteinExistence type="predicted"/>
<evidence type="ECO:0000313" key="2">
    <source>
        <dbReference type="Proteomes" id="UP000092730"/>
    </source>
</evidence>
<protein>
    <recommendedName>
        <fullName evidence="3">Aminoglycoside phosphotransferase domain-containing protein</fullName>
    </recommendedName>
</protein>